<evidence type="ECO:0000313" key="2">
    <source>
        <dbReference type="Proteomes" id="UP000054925"/>
    </source>
</evidence>
<evidence type="ECO:0000313" key="1">
    <source>
        <dbReference type="EMBL" id="SAL82057.1"/>
    </source>
</evidence>
<dbReference type="EMBL" id="FCOL02000070">
    <property type="protein sequence ID" value="SAL82057.1"/>
    <property type="molecule type" value="Genomic_DNA"/>
</dbReference>
<sequence>MPLPPRLTDDHVDGLFDARRRPEDVVMPCEQCGAMPAVKVNLIGEEKRLCNKCHGRYHASNWEIWAG</sequence>
<dbReference type="AlphaFoldDB" id="A0A158KLQ0"/>
<keyword evidence="2" id="KW-1185">Reference proteome</keyword>
<comment type="caution">
    <text evidence="1">The sequence shown here is derived from an EMBL/GenBank/DDBJ whole genome shotgun (WGS) entry which is preliminary data.</text>
</comment>
<name>A0A158KLQ0_9BURK</name>
<reference evidence="1" key="1">
    <citation type="submission" date="2016-01" db="EMBL/GenBank/DDBJ databases">
        <authorList>
            <person name="Peeters C."/>
        </authorList>
    </citation>
    <scope>NUCLEOTIDE SEQUENCE [LARGE SCALE GENOMIC DNA]</scope>
    <source>
        <strain evidence="1">LMG 22937</strain>
    </source>
</reference>
<dbReference type="Proteomes" id="UP000054925">
    <property type="component" value="Unassembled WGS sequence"/>
</dbReference>
<accession>A0A158KLQ0</accession>
<proteinExistence type="predicted"/>
<gene>
    <name evidence="1" type="ORF">AWB67_06018</name>
</gene>
<protein>
    <submittedName>
        <fullName evidence="1">Uncharacterized protein</fullName>
    </submittedName>
</protein>
<organism evidence="1 2">
    <name type="scientific">Caballeronia terrestris</name>
    <dbReference type="NCBI Taxonomy" id="1226301"/>
    <lineage>
        <taxon>Bacteria</taxon>
        <taxon>Pseudomonadati</taxon>
        <taxon>Pseudomonadota</taxon>
        <taxon>Betaproteobacteria</taxon>
        <taxon>Burkholderiales</taxon>
        <taxon>Burkholderiaceae</taxon>
        <taxon>Caballeronia</taxon>
    </lineage>
</organism>